<keyword evidence="1" id="KW-0812">Transmembrane</keyword>
<evidence type="ECO:0000256" key="1">
    <source>
        <dbReference type="SAM" id="Phobius"/>
    </source>
</evidence>
<accession>A0A2D0KTR9</accession>
<sequence length="111" mass="13824">MLMMRCRVICRKCIRFEGIGFTHQNIKTASDGMLFLYLKDKISNTIFKYDNFIIYYHKYYYLIMLLCNYCDFVFNYLYFMLLCDFYLNENSLCRYRDFFNHHVSKFINYNQ</sequence>
<keyword evidence="3" id="KW-1185">Reference proteome</keyword>
<dbReference type="Proteomes" id="UP000222366">
    <property type="component" value="Unassembled WGS sequence"/>
</dbReference>
<proteinExistence type="predicted"/>
<dbReference type="AlphaFoldDB" id="A0A2D0KTR9"/>
<keyword evidence="1" id="KW-1133">Transmembrane helix</keyword>
<evidence type="ECO:0000313" key="2">
    <source>
        <dbReference type="EMBL" id="PHM66801.1"/>
    </source>
</evidence>
<comment type="caution">
    <text evidence="2">The sequence shown here is derived from an EMBL/GenBank/DDBJ whole genome shotgun (WGS) entry which is preliminary data.</text>
</comment>
<feature type="transmembrane region" description="Helical" evidence="1">
    <location>
        <begin position="59"/>
        <end position="79"/>
    </location>
</feature>
<organism evidence="2 3">
    <name type="scientific">Xenorhabdus stockiae</name>
    <dbReference type="NCBI Taxonomy" id="351614"/>
    <lineage>
        <taxon>Bacteria</taxon>
        <taxon>Pseudomonadati</taxon>
        <taxon>Pseudomonadota</taxon>
        <taxon>Gammaproteobacteria</taxon>
        <taxon>Enterobacterales</taxon>
        <taxon>Morganellaceae</taxon>
        <taxon>Xenorhabdus</taxon>
    </lineage>
</organism>
<name>A0A2D0KTR9_9GAMM</name>
<protein>
    <submittedName>
        <fullName evidence="2">Uncharacterized protein</fullName>
    </submittedName>
</protein>
<reference evidence="2 3" key="1">
    <citation type="journal article" date="2017" name="Nat. Microbiol.">
        <title>Natural product diversity associated with the nematode symbionts Photorhabdus and Xenorhabdus.</title>
        <authorList>
            <person name="Tobias N.J."/>
            <person name="Wolff H."/>
            <person name="Djahanschiri B."/>
            <person name="Grundmann F."/>
            <person name="Kronenwerth M."/>
            <person name="Shi Y.M."/>
            <person name="Simonyi S."/>
            <person name="Grun P."/>
            <person name="Shapiro-Ilan D."/>
            <person name="Pidot S.J."/>
            <person name="Stinear T.P."/>
            <person name="Ebersberger I."/>
            <person name="Bode H.B."/>
        </authorList>
    </citation>
    <scope>NUCLEOTIDE SEQUENCE [LARGE SCALE GENOMIC DNA]</scope>
    <source>
        <strain evidence="2 3">DSM 17904</strain>
    </source>
</reference>
<evidence type="ECO:0000313" key="3">
    <source>
        <dbReference type="Proteomes" id="UP000222366"/>
    </source>
</evidence>
<gene>
    <name evidence="2" type="ORF">Xsto_00818</name>
</gene>
<dbReference type="EMBL" id="NJAJ01000006">
    <property type="protein sequence ID" value="PHM66801.1"/>
    <property type="molecule type" value="Genomic_DNA"/>
</dbReference>
<keyword evidence="1" id="KW-0472">Membrane</keyword>